<proteinExistence type="predicted"/>
<gene>
    <name evidence="2" type="ORF">DHW31_06170</name>
</gene>
<dbReference type="AlphaFoldDB" id="A0A3D2SDP3"/>
<accession>A0A3D2SDP3</accession>
<organism evidence="2 3">
    <name type="scientific">Bacteroides graminisolvens</name>
    <dbReference type="NCBI Taxonomy" id="477666"/>
    <lineage>
        <taxon>Bacteria</taxon>
        <taxon>Pseudomonadati</taxon>
        <taxon>Bacteroidota</taxon>
        <taxon>Bacteroidia</taxon>
        <taxon>Bacteroidales</taxon>
        <taxon>Bacteroidaceae</taxon>
        <taxon>Bacteroides</taxon>
    </lineage>
</organism>
<dbReference type="Proteomes" id="UP000263098">
    <property type="component" value="Unassembled WGS sequence"/>
</dbReference>
<dbReference type="EMBL" id="DPVG01000221">
    <property type="protein sequence ID" value="HCK24362.1"/>
    <property type="molecule type" value="Genomic_DNA"/>
</dbReference>
<keyword evidence="1" id="KW-0732">Signal</keyword>
<name>A0A3D2SDP3_9BACE</name>
<evidence type="ECO:0000256" key="1">
    <source>
        <dbReference type="SAM" id="SignalP"/>
    </source>
</evidence>
<evidence type="ECO:0000313" key="2">
    <source>
        <dbReference type="EMBL" id="HCK24362.1"/>
    </source>
</evidence>
<sequence>MRKIVALLILCFMPICLFAQTYKMYQTRNYHNQLRLNTATGEVLQVQDDGQSWKICDAMEDGGETDNRFCLYETQNMWTFIMLDTFTGKNWQVQFSTKGIDYMFAAPINYWSKAYPSSSDRWQGRFKMFATRNMWTFIMLDSFTGRLWQVQYDTKTLDNLLCVSINEEVLETGDESIFTIQPMTSMYQYYLISNKSGAMWQFQWTTKGPDYRWIKRVN</sequence>
<feature type="chain" id="PRO_5017592410" evidence="1">
    <location>
        <begin position="20"/>
        <end position="218"/>
    </location>
</feature>
<feature type="signal peptide" evidence="1">
    <location>
        <begin position="1"/>
        <end position="19"/>
    </location>
</feature>
<protein>
    <submittedName>
        <fullName evidence="2">Uncharacterized protein</fullName>
    </submittedName>
</protein>
<comment type="caution">
    <text evidence="2">The sequence shown here is derived from an EMBL/GenBank/DDBJ whole genome shotgun (WGS) entry which is preliminary data.</text>
</comment>
<reference evidence="2 3" key="1">
    <citation type="journal article" date="2018" name="Nat. Biotechnol.">
        <title>A standardized bacterial taxonomy based on genome phylogeny substantially revises the tree of life.</title>
        <authorList>
            <person name="Parks D.H."/>
            <person name="Chuvochina M."/>
            <person name="Waite D.W."/>
            <person name="Rinke C."/>
            <person name="Skarshewski A."/>
            <person name="Chaumeil P.A."/>
            <person name="Hugenholtz P."/>
        </authorList>
    </citation>
    <scope>NUCLEOTIDE SEQUENCE [LARGE SCALE GENOMIC DNA]</scope>
    <source>
        <strain evidence="2">UBA9667</strain>
    </source>
</reference>
<evidence type="ECO:0000313" key="3">
    <source>
        <dbReference type="Proteomes" id="UP000263098"/>
    </source>
</evidence>